<dbReference type="Pfam" id="PF21365">
    <property type="entry name" value="Glyco_hydro_31_3rd"/>
    <property type="match status" value="1"/>
</dbReference>
<evidence type="ECO:0000313" key="6">
    <source>
        <dbReference type="Proteomes" id="UP000053660"/>
    </source>
</evidence>
<dbReference type="Pfam" id="PF01055">
    <property type="entry name" value="Glyco_hydro_31_2nd"/>
    <property type="match status" value="1"/>
</dbReference>
<dbReference type="InterPro" id="IPR000322">
    <property type="entry name" value="Glyco_hydro_31_TIM"/>
</dbReference>
<keyword evidence="2" id="KW-0326">Glycosidase</keyword>
<dbReference type="PANTHER" id="PTHR22762:SF133">
    <property type="entry name" value="P-TYPE DOMAIN-CONTAINING PROTEIN"/>
    <property type="match status" value="1"/>
</dbReference>
<comment type="similarity">
    <text evidence="1 2">Belongs to the glycosyl hydrolase 31 family.</text>
</comment>
<dbReference type="OrthoDB" id="1334205at2759"/>
<dbReference type="SUPFAM" id="SSF51445">
    <property type="entry name" value="(Trans)glycosidases"/>
    <property type="match status" value="1"/>
</dbReference>
<evidence type="ECO:0000259" key="3">
    <source>
        <dbReference type="Pfam" id="PF01055"/>
    </source>
</evidence>
<protein>
    <submittedName>
        <fullName evidence="5">Glycosyl hydrolase, family 31</fullName>
    </submittedName>
</protein>
<dbReference type="InterPro" id="IPR017853">
    <property type="entry name" value="GH"/>
</dbReference>
<accession>A0A0B1TFX5</accession>
<dbReference type="Gene3D" id="3.20.20.80">
    <property type="entry name" value="Glycosidases"/>
    <property type="match status" value="1"/>
</dbReference>
<dbReference type="AlphaFoldDB" id="A0A0B1TFX5"/>
<evidence type="ECO:0000259" key="4">
    <source>
        <dbReference type="Pfam" id="PF21365"/>
    </source>
</evidence>
<dbReference type="InterPro" id="IPR013780">
    <property type="entry name" value="Glyco_hydro_b"/>
</dbReference>
<gene>
    <name evidence="5" type="ORF">OESDEN_05047</name>
</gene>
<organism evidence="5 6">
    <name type="scientific">Oesophagostomum dentatum</name>
    <name type="common">Nodular worm</name>
    <dbReference type="NCBI Taxonomy" id="61180"/>
    <lineage>
        <taxon>Eukaryota</taxon>
        <taxon>Metazoa</taxon>
        <taxon>Ecdysozoa</taxon>
        <taxon>Nematoda</taxon>
        <taxon>Chromadorea</taxon>
        <taxon>Rhabditida</taxon>
        <taxon>Rhabditina</taxon>
        <taxon>Rhabditomorpha</taxon>
        <taxon>Strongyloidea</taxon>
        <taxon>Strongylidae</taxon>
        <taxon>Oesophagostomum</taxon>
    </lineage>
</organism>
<dbReference type="GO" id="GO:0004558">
    <property type="term" value="F:alpha-1,4-glucosidase activity"/>
    <property type="evidence" value="ECO:0007669"/>
    <property type="project" value="TreeGrafter"/>
</dbReference>
<sequence>MLAVQDDGKQRFYNVKNLYGWSEAKVTQRALFEVKKKRGVIISRSTFASSGRYTGHWLGDNNATWDDLRTAVIGSQEFNMFGIPYIGSDICGFFGEPSEELCLRWQQMGAFHTFMRNHNALDPAPQDPAKWPAVAAATRKANIFRYSYLPYLFSLFFEASLRGGTVIRPVFYEYPKDTRTHDLGYEFLWGSSMLITPVLDEVGFVKQSYECSEQKWKHCY</sequence>
<evidence type="ECO:0000256" key="1">
    <source>
        <dbReference type="ARBA" id="ARBA00007806"/>
    </source>
</evidence>
<dbReference type="Proteomes" id="UP000053660">
    <property type="component" value="Unassembled WGS sequence"/>
</dbReference>
<keyword evidence="2 5" id="KW-0378">Hydrolase</keyword>
<feature type="domain" description="Glycoside hydrolase family 31 TIM barrel" evidence="3">
    <location>
        <begin position="9"/>
        <end position="155"/>
    </location>
</feature>
<keyword evidence="6" id="KW-1185">Reference proteome</keyword>
<dbReference type="EMBL" id="KN550111">
    <property type="protein sequence ID" value="KHJ95016.1"/>
    <property type="molecule type" value="Genomic_DNA"/>
</dbReference>
<dbReference type="InterPro" id="IPR048395">
    <property type="entry name" value="Glyco_hydro_31_C"/>
</dbReference>
<evidence type="ECO:0000256" key="2">
    <source>
        <dbReference type="RuleBase" id="RU361185"/>
    </source>
</evidence>
<evidence type="ECO:0000313" key="5">
    <source>
        <dbReference type="EMBL" id="KHJ95016.1"/>
    </source>
</evidence>
<dbReference type="Gene3D" id="2.60.40.1180">
    <property type="entry name" value="Golgi alpha-mannosidase II"/>
    <property type="match status" value="1"/>
</dbReference>
<dbReference type="SUPFAM" id="SSF51011">
    <property type="entry name" value="Glycosyl hydrolase domain"/>
    <property type="match status" value="1"/>
</dbReference>
<dbReference type="PANTHER" id="PTHR22762">
    <property type="entry name" value="ALPHA-GLUCOSIDASE"/>
    <property type="match status" value="1"/>
</dbReference>
<dbReference type="GO" id="GO:0005975">
    <property type="term" value="P:carbohydrate metabolic process"/>
    <property type="evidence" value="ECO:0007669"/>
    <property type="project" value="InterPro"/>
</dbReference>
<reference evidence="5 6" key="1">
    <citation type="submission" date="2014-03" db="EMBL/GenBank/DDBJ databases">
        <title>Draft genome of the hookworm Oesophagostomum dentatum.</title>
        <authorList>
            <person name="Mitreva M."/>
        </authorList>
    </citation>
    <scope>NUCLEOTIDE SEQUENCE [LARGE SCALE GENOMIC DNA]</scope>
    <source>
        <strain evidence="5 6">OD-Hann</strain>
    </source>
</reference>
<proteinExistence type="inferred from homology"/>
<name>A0A0B1TFX5_OESDE</name>
<feature type="domain" description="Glycosyl hydrolase family 31 C-terminal" evidence="4">
    <location>
        <begin position="163"/>
        <end position="202"/>
    </location>
</feature>